<dbReference type="SMART" id="SM00342">
    <property type="entry name" value="HTH_ARAC"/>
    <property type="match status" value="1"/>
</dbReference>
<comment type="caution">
    <text evidence="6">The sequence shown here is derived from an EMBL/GenBank/DDBJ whole genome shotgun (WGS) entry which is preliminary data.</text>
</comment>
<keyword evidence="3" id="KW-0804">Transcription</keyword>
<proteinExistence type="predicted"/>
<evidence type="ECO:0000256" key="2">
    <source>
        <dbReference type="ARBA" id="ARBA00023125"/>
    </source>
</evidence>
<dbReference type="Proteomes" id="UP000295636">
    <property type="component" value="Unassembled WGS sequence"/>
</dbReference>
<dbReference type="PANTHER" id="PTHR43280:SF28">
    <property type="entry name" value="HTH-TYPE TRANSCRIPTIONAL ACTIVATOR RHAS"/>
    <property type="match status" value="1"/>
</dbReference>
<accession>A0A4R5KVE3</accession>
<dbReference type="Gene3D" id="1.10.10.60">
    <property type="entry name" value="Homeodomain-like"/>
    <property type="match status" value="2"/>
</dbReference>
<dbReference type="AlphaFoldDB" id="A0A4R5KVE3"/>
<dbReference type="SUPFAM" id="SSF46689">
    <property type="entry name" value="Homeodomain-like"/>
    <property type="match status" value="2"/>
</dbReference>
<keyword evidence="4" id="KW-0812">Transmembrane</keyword>
<dbReference type="PROSITE" id="PS01124">
    <property type="entry name" value="HTH_ARAC_FAMILY_2"/>
    <property type="match status" value="1"/>
</dbReference>
<sequence>MKMSWYYRMLLSYTPIFFVVISVLIFSFFAVLNDSARKQIVRTNEAIATKVSQVIDANLKSTERIVIKEIYMNAALKQFFAETDDKALYDYFRISQKMDELSSSLPFSNTIYVYNAISGKVLSRSALSPVEQFGDRGFLLNAYSSDTNAQVWTEPRPFREFSHESGDERVVTMVKFYPDTGKKQGAIVVNIKVQAIVGFVKDLTRIDAGRISLLTVNSEPFDLSGSAAALHDGEAKQDPASRYIISDYTGWKYGSGGGETDKRLSLAALLNESWMLVGIAAIATGLIWFTYITHRNYKPIQAIAGRIHNYTKRKSGELVKTAAFNNELTYIEAAIDGLLERAGQYEQLHKDDLLLRRKQLLLDWLEGHKAMSAAQWEQEMIGLQMPSQFQRLMVAVIEIDRFANFTGTYNSRDQYLLKFVLGNVLQETAQNDNLFAWSEWFEPQQMAVVFYLNAGHDANHITGVLKKLQDWVKSNLDFTVSAGIGPEAHYPGDVVQSYSEAKEYVSYKPVFGVGSMIGSGDVHSKAEGRIFPHLQLVRTIAKSFRLGDGGWQFHYTQLFQSLKQGYISQADIETITDYMVYHLHKEITEMPEEVSTLWHNEFEAEFEAVAGSSETLEEWRERINALLTQLDNGIRSLRSAKNNYALIRRVKEYIEMHYTDPDLSLNQISEQFGMNPRYLSKLFKDEFGEKFIDYMLKIRLEEARNLLLTTELPVQHIAERVGYAHVISFHRAFKNMYGFPPGDYRKRAEGSSGI</sequence>
<protein>
    <submittedName>
        <fullName evidence="6">Helix-turn-helix domain-containing protein</fullName>
    </submittedName>
</protein>
<keyword evidence="7" id="KW-1185">Reference proteome</keyword>
<organism evidence="6 7">
    <name type="scientific">Paenibacillus piri</name>
    <dbReference type="NCBI Taxonomy" id="2547395"/>
    <lineage>
        <taxon>Bacteria</taxon>
        <taxon>Bacillati</taxon>
        <taxon>Bacillota</taxon>
        <taxon>Bacilli</taxon>
        <taxon>Bacillales</taxon>
        <taxon>Paenibacillaceae</taxon>
        <taxon>Paenibacillus</taxon>
    </lineage>
</organism>
<keyword evidence="4" id="KW-1133">Transmembrane helix</keyword>
<evidence type="ECO:0000256" key="1">
    <source>
        <dbReference type="ARBA" id="ARBA00023015"/>
    </source>
</evidence>
<gene>
    <name evidence="6" type="ORF">E1757_08630</name>
</gene>
<feature type="transmembrane region" description="Helical" evidence="4">
    <location>
        <begin position="273"/>
        <end position="291"/>
    </location>
</feature>
<evidence type="ECO:0000259" key="5">
    <source>
        <dbReference type="PROSITE" id="PS01124"/>
    </source>
</evidence>
<evidence type="ECO:0000313" key="7">
    <source>
        <dbReference type="Proteomes" id="UP000295636"/>
    </source>
</evidence>
<evidence type="ECO:0000256" key="4">
    <source>
        <dbReference type="SAM" id="Phobius"/>
    </source>
</evidence>
<keyword evidence="4" id="KW-0472">Membrane</keyword>
<dbReference type="InterPro" id="IPR018060">
    <property type="entry name" value="HTH_AraC"/>
</dbReference>
<keyword evidence="2" id="KW-0238">DNA-binding</keyword>
<dbReference type="GO" id="GO:0043565">
    <property type="term" value="F:sequence-specific DNA binding"/>
    <property type="evidence" value="ECO:0007669"/>
    <property type="project" value="InterPro"/>
</dbReference>
<dbReference type="GO" id="GO:0003700">
    <property type="term" value="F:DNA-binding transcription factor activity"/>
    <property type="evidence" value="ECO:0007669"/>
    <property type="project" value="InterPro"/>
</dbReference>
<name>A0A4R5KVE3_9BACL</name>
<keyword evidence="1" id="KW-0805">Transcription regulation</keyword>
<reference evidence="6 7" key="1">
    <citation type="submission" date="2019-03" db="EMBL/GenBank/DDBJ databases">
        <title>This is whole genome sequence of Paenibacillus sp MS74 strain.</title>
        <authorList>
            <person name="Trinh H.N."/>
        </authorList>
    </citation>
    <scope>NUCLEOTIDE SEQUENCE [LARGE SCALE GENOMIC DNA]</scope>
    <source>
        <strain evidence="6 7">MS74</strain>
    </source>
</reference>
<feature type="transmembrane region" description="Helical" evidence="4">
    <location>
        <begin position="12"/>
        <end position="32"/>
    </location>
</feature>
<evidence type="ECO:0000256" key="3">
    <source>
        <dbReference type="ARBA" id="ARBA00023163"/>
    </source>
</evidence>
<dbReference type="EMBL" id="SMRT01000003">
    <property type="protein sequence ID" value="TDF98937.1"/>
    <property type="molecule type" value="Genomic_DNA"/>
</dbReference>
<dbReference type="OrthoDB" id="1877256at2"/>
<dbReference type="PANTHER" id="PTHR43280">
    <property type="entry name" value="ARAC-FAMILY TRANSCRIPTIONAL REGULATOR"/>
    <property type="match status" value="1"/>
</dbReference>
<evidence type="ECO:0000313" key="6">
    <source>
        <dbReference type="EMBL" id="TDF98937.1"/>
    </source>
</evidence>
<feature type="domain" description="HTH araC/xylS-type" evidence="5">
    <location>
        <begin position="648"/>
        <end position="747"/>
    </location>
</feature>
<dbReference type="Pfam" id="PF12833">
    <property type="entry name" value="HTH_18"/>
    <property type="match status" value="1"/>
</dbReference>
<dbReference type="InterPro" id="IPR009057">
    <property type="entry name" value="Homeodomain-like_sf"/>
</dbReference>